<name>A0A0G1VR38_9BACT</name>
<accession>A0A0G1VR38</accession>
<proteinExistence type="predicted"/>
<dbReference type="Proteomes" id="UP000033965">
    <property type="component" value="Unassembled WGS sequence"/>
</dbReference>
<reference evidence="2 3" key="1">
    <citation type="journal article" date="2015" name="Nature">
        <title>rRNA introns, odd ribosomes, and small enigmatic genomes across a large radiation of phyla.</title>
        <authorList>
            <person name="Brown C.T."/>
            <person name="Hug L.A."/>
            <person name="Thomas B.C."/>
            <person name="Sharon I."/>
            <person name="Castelle C.J."/>
            <person name="Singh A."/>
            <person name="Wilkins M.J."/>
            <person name="Williams K.H."/>
            <person name="Banfield J.F."/>
        </authorList>
    </citation>
    <scope>NUCLEOTIDE SEQUENCE [LARGE SCALE GENOMIC DNA]</scope>
</reference>
<evidence type="ECO:0000313" key="2">
    <source>
        <dbReference type="EMBL" id="KKW08926.1"/>
    </source>
</evidence>
<dbReference type="PANTHER" id="PTHR30441">
    <property type="entry name" value="DUF748 DOMAIN-CONTAINING PROTEIN"/>
    <property type="match status" value="1"/>
</dbReference>
<evidence type="ECO:0000313" key="3">
    <source>
        <dbReference type="Proteomes" id="UP000033965"/>
    </source>
</evidence>
<dbReference type="EMBL" id="LCPZ01000006">
    <property type="protein sequence ID" value="KKW08926.1"/>
    <property type="molecule type" value="Genomic_DNA"/>
</dbReference>
<dbReference type="AlphaFoldDB" id="A0A0G1VR38"/>
<dbReference type="GO" id="GO:0005886">
    <property type="term" value="C:plasma membrane"/>
    <property type="evidence" value="ECO:0007669"/>
    <property type="project" value="TreeGrafter"/>
</dbReference>
<comment type="caution">
    <text evidence="2">The sequence shown here is derived from an EMBL/GenBank/DDBJ whole genome shotgun (WGS) entry which is preliminary data.</text>
</comment>
<organism evidence="2 3">
    <name type="scientific">Candidatus Kaiserbacteria bacterium GW2011_GWA2_49_19</name>
    <dbReference type="NCBI Taxonomy" id="1618669"/>
    <lineage>
        <taxon>Bacteria</taxon>
        <taxon>Candidatus Kaiseribacteriota</taxon>
    </lineage>
</organism>
<feature type="region of interest" description="Disordered" evidence="1">
    <location>
        <begin position="123"/>
        <end position="149"/>
    </location>
</feature>
<dbReference type="InterPro" id="IPR052894">
    <property type="entry name" value="AsmA-related"/>
</dbReference>
<gene>
    <name evidence="2" type="ORF">UY44_C0006G0011</name>
</gene>
<sequence length="325" mass="35359">MKKWLVGLIVVVVVLVALGMAKDVVIRGVVQTMGSQIVGAPIKVGHFSSSIVFQKVHIKRLRLYNPPGYPSEPMLDIPEIRVDADLFSLMKGKLHFPLVIFDLKEVVLIKDRAGELNVNALKVSRQKPEAEKTRSDDKTQKSKSSPMPMRIDVMKLNMERVIFKDYTKGDQPVVQVFELNLKDKIFKDIQSPEQLASVIMINALGPAGLQSAGVYAASTLLGVGFLPAGVAGVLLGKDDAVQEFSQPVEKVFAQAVSLFQETGLLKSKDSAKGIVKGIMDGADVTLVIKKSANGKTEVTASARKLLIPKPDIAGGTLYRLSERVK</sequence>
<dbReference type="GO" id="GO:0090313">
    <property type="term" value="P:regulation of protein targeting to membrane"/>
    <property type="evidence" value="ECO:0007669"/>
    <property type="project" value="TreeGrafter"/>
</dbReference>
<evidence type="ECO:0008006" key="4">
    <source>
        <dbReference type="Google" id="ProtNLM"/>
    </source>
</evidence>
<protein>
    <recommendedName>
        <fullName evidence="4">AsmA domain-containing protein</fullName>
    </recommendedName>
</protein>
<dbReference type="PANTHER" id="PTHR30441:SF8">
    <property type="entry name" value="DUF748 DOMAIN-CONTAINING PROTEIN"/>
    <property type="match status" value="1"/>
</dbReference>
<feature type="compositionally biased region" description="Basic and acidic residues" evidence="1">
    <location>
        <begin position="126"/>
        <end position="140"/>
    </location>
</feature>
<evidence type="ECO:0000256" key="1">
    <source>
        <dbReference type="SAM" id="MobiDB-lite"/>
    </source>
</evidence>